<gene>
    <name evidence="1" type="ORF">AB4Y32_39780</name>
</gene>
<dbReference type="Proteomes" id="UP001558850">
    <property type="component" value="Unassembled WGS sequence"/>
</dbReference>
<evidence type="ECO:0000313" key="2">
    <source>
        <dbReference type="Proteomes" id="UP001558850"/>
    </source>
</evidence>
<feature type="non-terminal residue" evidence="1">
    <location>
        <position position="1"/>
    </location>
</feature>
<dbReference type="EMBL" id="JBFRCH010000069">
    <property type="protein sequence ID" value="MEX3937775.1"/>
    <property type="molecule type" value="Genomic_DNA"/>
</dbReference>
<reference evidence="1" key="1">
    <citation type="submission" date="2024-07" db="EMBL/GenBank/DDBJ databases">
        <title>A survey of Mimosa microsymbionts across Brazilian biomes reveals a high diversity of Paraburkholderia nodulating endemic species, but also that Cupriavidus is common as a symbiont of widespread species.</title>
        <authorList>
            <person name="Rouws L."/>
            <person name="Barauna A."/>
            <person name="Beukes C."/>
            <person name="Rouws J.R.C."/>
            <person name="De Faria S.M."/>
            <person name="Gross E."/>
            <person name="Bueno Dos Reis Junior F."/>
            <person name="Simon M.F."/>
            <person name="Maluk M."/>
            <person name="Odee D.W."/>
            <person name="Kenicer G."/>
            <person name="Young J.P.W."/>
            <person name="Reis V.M."/>
            <person name="Zilli J."/>
            <person name="James E.K."/>
        </authorList>
    </citation>
    <scope>NUCLEOTIDE SEQUENCE</scope>
    <source>
        <strain evidence="1">EG181B</strain>
    </source>
</reference>
<comment type="caution">
    <text evidence="1">The sequence shown here is derived from an EMBL/GenBank/DDBJ whole genome shotgun (WGS) entry which is preliminary data.</text>
</comment>
<sequence>VAAFCRNQPSASLLAPRASSVRFAGLTPALDPATTHSRFERSEIKDLIGNSNARVEVGAKLVDEAGQTMAELIESVSRAHSIMGEISEASQEQSRGLDQVNVAVNEMDRAVQQNAALVEQAAAAAHSLQEQTELLADTAAKFQVRDRKRVPLRASER</sequence>
<keyword evidence="2" id="KW-1185">Reference proteome</keyword>
<accession>A0ACC6UE49</accession>
<protein>
    <submittedName>
        <fullName evidence="1">Methyl-accepting chemotaxis protein</fullName>
    </submittedName>
</protein>
<evidence type="ECO:0000313" key="1">
    <source>
        <dbReference type="EMBL" id="MEX3937775.1"/>
    </source>
</evidence>
<proteinExistence type="predicted"/>
<organism evidence="1 2">
    <name type="scientific">Paraburkholderia phymatum</name>
    <dbReference type="NCBI Taxonomy" id="148447"/>
    <lineage>
        <taxon>Bacteria</taxon>
        <taxon>Pseudomonadati</taxon>
        <taxon>Pseudomonadota</taxon>
        <taxon>Betaproteobacteria</taxon>
        <taxon>Burkholderiales</taxon>
        <taxon>Burkholderiaceae</taxon>
        <taxon>Paraburkholderia</taxon>
    </lineage>
</organism>
<name>A0ACC6UE49_9BURK</name>